<dbReference type="InterPro" id="IPR050424">
    <property type="entry name" value="Gfo-Idh-MocA_inositol_DH"/>
</dbReference>
<dbReference type="Gene3D" id="3.30.360.10">
    <property type="entry name" value="Dihydrodipicolinate Reductase, domain 2"/>
    <property type="match status" value="1"/>
</dbReference>
<evidence type="ECO:0000259" key="3">
    <source>
        <dbReference type="Pfam" id="PF02894"/>
    </source>
</evidence>
<sequence length="331" mass="36307">MSKKELAIGVLGAGGNIGHTHSQNIATYVDGARLAAVYDLNTERAEEVAKTYGAKVMASAEELIASPEIDAVVIASWDGTHADLAVKCIQAGKPVFCEKPLATTLEDAKKVVEAEKASGKRLLQIGFMRRFDPDYIKMKKILDSGELGAPLMAHCISRTRSHPKNHTTEQHITNIAIHEIDICRWLLGENLNEVAVRFPRATCFAEGTCQDPQLVLMQSDSGVLIDVEVSGNSYYGYEILCELVCEKGTIRLPVAAEPIVRSYLQCGQAIPEDWTNRFVVAYQEELQHWVDYLQGKTDVPGPGAEDGYEACKISDALIKAQTTGQWEKVEA</sequence>
<dbReference type="Proteomes" id="UP000620147">
    <property type="component" value="Unassembled WGS sequence"/>
</dbReference>
<evidence type="ECO:0000313" key="4">
    <source>
        <dbReference type="EMBL" id="GFO87849.1"/>
    </source>
</evidence>
<dbReference type="PANTHER" id="PTHR43593:SF1">
    <property type="entry name" value="INOSITOL 2-DEHYDROGENASE"/>
    <property type="match status" value="1"/>
</dbReference>
<name>A0ABQ1DYQ2_9FIRM</name>
<feature type="domain" description="Gfo/Idh/MocA-like oxidoreductase N-terminal" evidence="2">
    <location>
        <begin position="7"/>
        <end position="124"/>
    </location>
</feature>
<dbReference type="Pfam" id="PF01408">
    <property type="entry name" value="GFO_IDH_MocA"/>
    <property type="match status" value="1"/>
</dbReference>
<evidence type="ECO:0000313" key="5">
    <source>
        <dbReference type="Proteomes" id="UP000620147"/>
    </source>
</evidence>
<feature type="domain" description="Gfo/Idh/MocA-like oxidoreductase C-terminal" evidence="3">
    <location>
        <begin position="139"/>
        <end position="326"/>
    </location>
</feature>
<dbReference type="Pfam" id="PF02894">
    <property type="entry name" value="GFO_IDH_MocA_C"/>
    <property type="match status" value="1"/>
</dbReference>
<protein>
    <submittedName>
        <fullName evidence="4">Inositol 2-dehydrogenase</fullName>
    </submittedName>
</protein>
<gene>
    <name evidence="4" type="primary">iolG_2</name>
    <name evidence="4" type="ORF">BUFA31_10130</name>
</gene>
<evidence type="ECO:0000259" key="2">
    <source>
        <dbReference type="Pfam" id="PF01408"/>
    </source>
</evidence>
<dbReference type="EMBL" id="BLYJ01000009">
    <property type="protein sequence ID" value="GFO87849.1"/>
    <property type="molecule type" value="Genomic_DNA"/>
</dbReference>
<dbReference type="Gene3D" id="3.40.50.720">
    <property type="entry name" value="NAD(P)-binding Rossmann-like Domain"/>
    <property type="match status" value="1"/>
</dbReference>
<comment type="similarity">
    <text evidence="1">Belongs to the Gfo/Idh/MocA family.</text>
</comment>
<dbReference type="InterPro" id="IPR000683">
    <property type="entry name" value="Gfo/Idh/MocA-like_OxRdtase_N"/>
</dbReference>
<dbReference type="SUPFAM" id="SSF51735">
    <property type="entry name" value="NAD(P)-binding Rossmann-fold domains"/>
    <property type="match status" value="1"/>
</dbReference>
<dbReference type="InterPro" id="IPR036291">
    <property type="entry name" value="NAD(P)-bd_dom_sf"/>
</dbReference>
<comment type="caution">
    <text evidence="4">The sequence shown here is derived from an EMBL/GenBank/DDBJ whole genome shotgun (WGS) entry which is preliminary data.</text>
</comment>
<dbReference type="InterPro" id="IPR004104">
    <property type="entry name" value="Gfo/Idh/MocA-like_OxRdtase_C"/>
</dbReference>
<dbReference type="SUPFAM" id="SSF55347">
    <property type="entry name" value="Glyceraldehyde-3-phosphate dehydrogenase-like, C-terminal domain"/>
    <property type="match status" value="1"/>
</dbReference>
<proteinExistence type="inferred from homology"/>
<dbReference type="PANTHER" id="PTHR43593">
    <property type="match status" value="1"/>
</dbReference>
<reference evidence="4 5" key="1">
    <citation type="submission" date="2020-06" db="EMBL/GenBank/DDBJ databases">
        <title>Characterization of fructooligosaccharide metabolism and fructooligosaccharide-degrading enzymes in human commensal butyrate producers.</title>
        <authorList>
            <person name="Tanno H."/>
            <person name="Fujii T."/>
            <person name="Hirano K."/>
            <person name="Maeno S."/>
            <person name="Tonozuka T."/>
            <person name="Sakamoto M."/>
            <person name="Ohkuma M."/>
            <person name="Tochio T."/>
            <person name="Endo A."/>
        </authorList>
    </citation>
    <scope>NUCLEOTIDE SEQUENCE [LARGE SCALE GENOMIC DNA]</scope>
    <source>
        <strain evidence="4 5">JCM 31056</strain>
    </source>
</reference>
<evidence type="ECO:0000256" key="1">
    <source>
        <dbReference type="ARBA" id="ARBA00010928"/>
    </source>
</evidence>
<keyword evidence="5" id="KW-1185">Reference proteome</keyword>
<accession>A0ABQ1DYQ2</accession>
<organism evidence="4 5">
    <name type="scientific">Butyricicoccus faecihominis</name>
    <dbReference type="NCBI Taxonomy" id="1712515"/>
    <lineage>
        <taxon>Bacteria</taxon>
        <taxon>Bacillati</taxon>
        <taxon>Bacillota</taxon>
        <taxon>Clostridia</taxon>
        <taxon>Eubacteriales</taxon>
        <taxon>Butyricicoccaceae</taxon>
        <taxon>Butyricicoccus</taxon>
    </lineage>
</organism>
<dbReference type="RefSeq" id="WP_118286022.1">
    <property type="nucleotide sequence ID" value="NZ_BLYJ01000009.1"/>
</dbReference>